<name>A0AAV6XEE7_9LAMI</name>
<keyword evidence="10" id="KW-0472">Membrane</keyword>
<dbReference type="GO" id="GO:0005506">
    <property type="term" value="F:iron ion binding"/>
    <property type="evidence" value="ECO:0007669"/>
    <property type="project" value="InterPro"/>
</dbReference>
<sequence>MDFITLLLVLFFLSWTWFHFLRSKRSTKLPPGPYPFPIIGNILQLGQNPHQSLAKLSKTYGPLMSLKFGSVYTVVASSPEMAKEILQKHDQIFSFRTIPGAAKAHDHHKVSMGYLPVGTEGRKYRKICREKMFSTICLDESNGLRQAKIRKLCDYVHKCSVDGRAVNIGEAAFITTLNLMSATLFSTDFTDFDSDETQKWKDCIEGLIKIVAVPNFADYFPVLKPFDPQGIKRKADFYFGELPMLIEGIINQRLEERRTSNIGSPKRKDMLETLLDLSEGTEYDLSCNEIKHFLLNFSWQYEIGIKREEMDTKERLGISVRKEVPLKAIPVKM</sequence>
<dbReference type="PANTHER" id="PTHR47950">
    <property type="entry name" value="CYTOCHROME P450, FAMILY 76, SUBFAMILY C, POLYPEPTIDE 5-RELATED"/>
    <property type="match status" value="1"/>
</dbReference>
<proteinExistence type="inferred from homology"/>
<keyword evidence="8" id="KW-0408">Iron</keyword>
<gene>
    <name evidence="11" type="ORF">BUALT_Bualt07G0114700</name>
</gene>
<evidence type="ECO:0000256" key="9">
    <source>
        <dbReference type="ARBA" id="ARBA00023033"/>
    </source>
</evidence>
<dbReference type="Proteomes" id="UP000826271">
    <property type="component" value="Unassembled WGS sequence"/>
</dbReference>
<dbReference type="InterPro" id="IPR036396">
    <property type="entry name" value="Cyt_P450_sf"/>
</dbReference>
<evidence type="ECO:0000256" key="8">
    <source>
        <dbReference type="ARBA" id="ARBA00023004"/>
    </source>
</evidence>
<dbReference type="GO" id="GO:0004497">
    <property type="term" value="F:monooxygenase activity"/>
    <property type="evidence" value="ECO:0007669"/>
    <property type="project" value="UniProtKB-KW"/>
</dbReference>
<dbReference type="PANTHER" id="PTHR47950:SF4">
    <property type="entry name" value="GERANIOL 8-HYDROXYLASE-LIKE"/>
    <property type="match status" value="1"/>
</dbReference>
<comment type="caution">
    <text evidence="11">The sequence shown here is derived from an EMBL/GenBank/DDBJ whole genome shotgun (WGS) entry which is preliminary data.</text>
</comment>
<keyword evidence="4" id="KW-0812">Transmembrane</keyword>
<dbReference type="Gene3D" id="1.10.630.10">
    <property type="entry name" value="Cytochrome P450"/>
    <property type="match status" value="1"/>
</dbReference>
<dbReference type="InterPro" id="IPR001128">
    <property type="entry name" value="Cyt_P450"/>
</dbReference>
<keyword evidence="6" id="KW-1133">Transmembrane helix</keyword>
<comment type="subcellular location">
    <subcellularLocation>
        <location evidence="1">Membrane</location>
        <topology evidence="1">Single-pass membrane protein</topology>
    </subcellularLocation>
</comment>
<keyword evidence="7" id="KW-0560">Oxidoreductase</keyword>
<evidence type="ECO:0000313" key="12">
    <source>
        <dbReference type="Proteomes" id="UP000826271"/>
    </source>
</evidence>
<evidence type="ECO:0000256" key="3">
    <source>
        <dbReference type="ARBA" id="ARBA00022617"/>
    </source>
</evidence>
<keyword evidence="9" id="KW-0503">Monooxygenase</keyword>
<evidence type="ECO:0008006" key="13">
    <source>
        <dbReference type="Google" id="ProtNLM"/>
    </source>
</evidence>
<keyword evidence="3" id="KW-0349">Heme</keyword>
<protein>
    <recommendedName>
        <fullName evidence="13">Cytochrome P450</fullName>
    </recommendedName>
</protein>
<evidence type="ECO:0000256" key="1">
    <source>
        <dbReference type="ARBA" id="ARBA00004167"/>
    </source>
</evidence>
<dbReference type="Pfam" id="PF00067">
    <property type="entry name" value="p450"/>
    <property type="match status" value="1"/>
</dbReference>
<evidence type="ECO:0000256" key="6">
    <source>
        <dbReference type="ARBA" id="ARBA00022989"/>
    </source>
</evidence>
<dbReference type="AlphaFoldDB" id="A0AAV6XEE7"/>
<dbReference type="GO" id="GO:0016705">
    <property type="term" value="F:oxidoreductase activity, acting on paired donors, with incorporation or reduction of molecular oxygen"/>
    <property type="evidence" value="ECO:0007669"/>
    <property type="project" value="InterPro"/>
</dbReference>
<evidence type="ECO:0000256" key="4">
    <source>
        <dbReference type="ARBA" id="ARBA00022692"/>
    </source>
</evidence>
<dbReference type="GO" id="GO:0020037">
    <property type="term" value="F:heme binding"/>
    <property type="evidence" value="ECO:0007669"/>
    <property type="project" value="InterPro"/>
</dbReference>
<keyword evidence="5" id="KW-0479">Metal-binding</keyword>
<evidence type="ECO:0000256" key="5">
    <source>
        <dbReference type="ARBA" id="ARBA00022723"/>
    </source>
</evidence>
<evidence type="ECO:0000256" key="2">
    <source>
        <dbReference type="ARBA" id="ARBA00010617"/>
    </source>
</evidence>
<dbReference type="EMBL" id="WHWC01000007">
    <property type="protein sequence ID" value="KAG8379685.1"/>
    <property type="molecule type" value="Genomic_DNA"/>
</dbReference>
<reference evidence="11" key="1">
    <citation type="submission" date="2019-10" db="EMBL/GenBank/DDBJ databases">
        <authorList>
            <person name="Zhang R."/>
            <person name="Pan Y."/>
            <person name="Wang J."/>
            <person name="Ma R."/>
            <person name="Yu S."/>
        </authorList>
    </citation>
    <scope>NUCLEOTIDE SEQUENCE</scope>
    <source>
        <strain evidence="11">LA-IB0</strain>
        <tissue evidence="11">Leaf</tissue>
    </source>
</reference>
<dbReference type="SUPFAM" id="SSF48264">
    <property type="entry name" value="Cytochrome P450"/>
    <property type="match status" value="1"/>
</dbReference>
<keyword evidence="12" id="KW-1185">Reference proteome</keyword>
<dbReference type="PRINTS" id="PR00463">
    <property type="entry name" value="EP450I"/>
</dbReference>
<dbReference type="GO" id="GO:0016020">
    <property type="term" value="C:membrane"/>
    <property type="evidence" value="ECO:0007669"/>
    <property type="project" value="UniProtKB-SubCell"/>
</dbReference>
<organism evidence="11 12">
    <name type="scientific">Buddleja alternifolia</name>
    <dbReference type="NCBI Taxonomy" id="168488"/>
    <lineage>
        <taxon>Eukaryota</taxon>
        <taxon>Viridiplantae</taxon>
        <taxon>Streptophyta</taxon>
        <taxon>Embryophyta</taxon>
        <taxon>Tracheophyta</taxon>
        <taxon>Spermatophyta</taxon>
        <taxon>Magnoliopsida</taxon>
        <taxon>eudicotyledons</taxon>
        <taxon>Gunneridae</taxon>
        <taxon>Pentapetalae</taxon>
        <taxon>asterids</taxon>
        <taxon>lamiids</taxon>
        <taxon>Lamiales</taxon>
        <taxon>Scrophulariaceae</taxon>
        <taxon>Buddlejeae</taxon>
        <taxon>Buddleja</taxon>
    </lineage>
</organism>
<evidence type="ECO:0000256" key="10">
    <source>
        <dbReference type="ARBA" id="ARBA00023136"/>
    </source>
</evidence>
<evidence type="ECO:0000256" key="7">
    <source>
        <dbReference type="ARBA" id="ARBA00023002"/>
    </source>
</evidence>
<comment type="similarity">
    <text evidence="2">Belongs to the cytochrome P450 family.</text>
</comment>
<evidence type="ECO:0000313" key="11">
    <source>
        <dbReference type="EMBL" id="KAG8379685.1"/>
    </source>
</evidence>
<dbReference type="InterPro" id="IPR002401">
    <property type="entry name" value="Cyt_P450_E_grp-I"/>
</dbReference>
<accession>A0AAV6XEE7</accession>